<dbReference type="CDD" id="cd01275">
    <property type="entry name" value="FHIT"/>
    <property type="match status" value="1"/>
</dbReference>
<keyword evidence="1" id="KW-0547">Nucleotide-binding</keyword>
<feature type="active site" description="Tele-AMP-histidine intermediate" evidence="2">
    <location>
        <position position="127"/>
    </location>
</feature>
<dbReference type="RefSeq" id="WP_153759240.1">
    <property type="nucleotide sequence ID" value="NZ_CP045851.1"/>
</dbReference>
<dbReference type="InterPro" id="IPR011146">
    <property type="entry name" value="HIT-like"/>
</dbReference>
<evidence type="ECO:0000313" key="7">
    <source>
        <dbReference type="Proteomes" id="UP000334019"/>
    </source>
</evidence>
<dbReference type="Gene3D" id="3.30.428.10">
    <property type="entry name" value="HIT-like"/>
    <property type="match status" value="1"/>
</dbReference>
<sequence>MPSLDRIWAGWRIPYIEASGAEEPPPGEGSLFERILALPDEEGMVVRRGRTCAALLNAYPYSNGHLMVLPNRAVAELEGLDDEEHAELWSLVRDGTAAIKAAYRPDGVNIGVNLGRGAGAGVPDHLHVHVLPRWAGDTNFMTSVAETRVLPEPLGDAWRKLRAAWPG</sequence>
<gene>
    <name evidence="6" type="ORF">GH723_08490</name>
</gene>
<dbReference type="PANTHER" id="PTHR42997">
    <property type="entry name" value="HIT FAMILY HYDROLASE"/>
    <property type="match status" value="1"/>
</dbReference>
<dbReference type="Proteomes" id="UP000334019">
    <property type="component" value="Chromosome"/>
</dbReference>
<name>A0A5Q2RJP9_9ACTN</name>
<feature type="binding site" evidence="3">
    <location>
        <position position="129"/>
    </location>
    <ligand>
        <name>substrate</name>
    </ligand>
</feature>
<accession>A0A5Q2RJP9</accession>
<keyword evidence="7" id="KW-1185">Reference proteome</keyword>
<feature type="domain" description="HIT" evidence="5">
    <location>
        <begin position="31"/>
        <end position="140"/>
    </location>
</feature>
<dbReference type="GO" id="GO:0000166">
    <property type="term" value="F:nucleotide binding"/>
    <property type="evidence" value="ECO:0007669"/>
    <property type="project" value="UniProtKB-KW"/>
</dbReference>
<dbReference type="Pfam" id="PF01230">
    <property type="entry name" value="HIT"/>
    <property type="match status" value="1"/>
</dbReference>
<dbReference type="InterPro" id="IPR039383">
    <property type="entry name" value="FHIT"/>
</dbReference>
<dbReference type="InterPro" id="IPR036265">
    <property type="entry name" value="HIT-like_sf"/>
</dbReference>
<reference evidence="6 7" key="1">
    <citation type="submission" date="2019-11" db="EMBL/GenBank/DDBJ databases">
        <authorList>
            <person name="He Y."/>
        </authorList>
    </citation>
    <scope>NUCLEOTIDE SEQUENCE [LARGE SCALE GENOMIC DNA]</scope>
    <source>
        <strain evidence="6 7">SCSIO 58843</strain>
    </source>
</reference>
<dbReference type="InterPro" id="IPR052908">
    <property type="entry name" value="AP-4-A_phosphorylase"/>
</dbReference>
<evidence type="ECO:0000256" key="3">
    <source>
        <dbReference type="PIRSR" id="PIRSR639383-2"/>
    </source>
</evidence>
<evidence type="ECO:0000256" key="1">
    <source>
        <dbReference type="ARBA" id="ARBA00022741"/>
    </source>
</evidence>
<evidence type="ECO:0000259" key="5">
    <source>
        <dbReference type="PROSITE" id="PS51084"/>
    </source>
</evidence>
<dbReference type="EMBL" id="CP045851">
    <property type="protein sequence ID" value="QGG95132.1"/>
    <property type="molecule type" value="Genomic_DNA"/>
</dbReference>
<dbReference type="PANTHER" id="PTHR42997:SF1">
    <property type="entry name" value="AP-4-A PHOSPHORYLASE"/>
    <property type="match status" value="1"/>
</dbReference>
<dbReference type="GO" id="GO:0003824">
    <property type="term" value="F:catalytic activity"/>
    <property type="evidence" value="ECO:0007669"/>
    <property type="project" value="InterPro"/>
</dbReference>
<dbReference type="SUPFAM" id="SSF54197">
    <property type="entry name" value="HIT-like"/>
    <property type="match status" value="1"/>
</dbReference>
<proteinExistence type="predicted"/>
<dbReference type="KEGG" id="atq:GH723_08490"/>
<dbReference type="PROSITE" id="PS51084">
    <property type="entry name" value="HIT_2"/>
    <property type="match status" value="1"/>
</dbReference>
<protein>
    <submittedName>
        <fullName evidence="6">HIT domain-containing protein</fullName>
    </submittedName>
</protein>
<evidence type="ECO:0000256" key="4">
    <source>
        <dbReference type="PROSITE-ProRule" id="PRU00464"/>
    </source>
</evidence>
<organism evidence="6 7">
    <name type="scientific">Actinomarinicola tropica</name>
    <dbReference type="NCBI Taxonomy" id="2789776"/>
    <lineage>
        <taxon>Bacteria</taxon>
        <taxon>Bacillati</taxon>
        <taxon>Actinomycetota</taxon>
        <taxon>Acidimicrobiia</taxon>
        <taxon>Acidimicrobiales</taxon>
        <taxon>Iamiaceae</taxon>
        <taxon>Actinomarinicola</taxon>
    </lineage>
</organism>
<feature type="binding site" evidence="3">
    <location>
        <position position="57"/>
    </location>
    <ligand>
        <name>substrate</name>
    </ligand>
</feature>
<feature type="short sequence motif" description="Histidine triad motif" evidence="4">
    <location>
        <begin position="125"/>
        <end position="129"/>
    </location>
</feature>
<feature type="binding site" evidence="3">
    <location>
        <begin position="119"/>
        <end position="122"/>
    </location>
    <ligand>
        <name>substrate</name>
    </ligand>
</feature>
<evidence type="ECO:0000313" key="6">
    <source>
        <dbReference type="EMBL" id="QGG95132.1"/>
    </source>
</evidence>
<evidence type="ECO:0000256" key="2">
    <source>
        <dbReference type="PIRSR" id="PIRSR639383-1"/>
    </source>
</evidence>
<dbReference type="AlphaFoldDB" id="A0A5Q2RJP9"/>